<comment type="caution">
    <text evidence="2">The sequence shown here is derived from an EMBL/GenBank/DDBJ whole genome shotgun (WGS) entry which is preliminary data.</text>
</comment>
<accession>A0A4Y2TJ42</accession>
<proteinExistence type="predicted"/>
<dbReference type="Proteomes" id="UP000499080">
    <property type="component" value="Unassembled WGS sequence"/>
</dbReference>
<protein>
    <submittedName>
        <fullName evidence="2">Uncharacterized protein</fullName>
    </submittedName>
</protein>
<reference evidence="2 3" key="1">
    <citation type="journal article" date="2019" name="Sci. Rep.">
        <title>Orb-weaving spider Araneus ventricosus genome elucidates the spidroin gene catalogue.</title>
        <authorList>
            <person name="Kono N."/>
            <person name="Nakamura H."/>
            <person name="Ohtoshi R."/>
            <person name="Moran D.A.P."/>
            <person name="Shinohara A."/>
            <person name="Yoshida Y."/>
            <person name="Fujiwara M."/>
            <person name="Mori M."/>
            <person name="Tomita M."/>
            <person name="Arakawa K."/>
        </authorList>
    </citation>
    <scope>NUCLEOTIDE SEQUENCE [LARGE SCALE GENOMIC DNA]</scope>
</reference>
<gene>
    <name evidence="2" type="ORF">AVEN_141936_1</name>
</gene>
<dbReference type="EMBL" id="BGPR01029099">
    <property type="protein sequence ID" value="GBO00675.1"/>
    <property type="molecule type" value="Genomic_DNA"/>
</dbReference>
<sequence>MIAFIQISRVFASSPREPRRNLSAATKHGDLTDKTPSACKNNILSRSPSPSHPKRLSFILERGVRIGTGSRIPAATLTSSCSAPATIPLDPYGLPPTQPLPPTTAADHLIPRTEIIQPHQLTITGDKAAFGDLKNYLLHSFIQFLQQ</sequence>
<evidence type="ECO:0000313" key="3">
    <source>
        <dbReference type="Proteomes" id="UP000499080"/>
    </source>
</evidence>
<feature type="region of interest" description="Disordered" evidence="1">
    <location>
        <begin position="15"/>
        <end position="54"/>
    </location>
</feature>
<name>A0A4Y2TJ42_ARAVE</name>
<organism evidence="2 3">
    <name type="scientific">Araneus ventricosus</name>
    <name type="common">Orbweaver spider</name>
    <name type="synonym">Epeira ventricosa</name>
    <dbReference type="NCBI Taxonomy" id="182803"/>
    <lineage>
        <taxon>Eukaryota</taxon>
        <taxon>Metazoa</taxon>
        <taxon>Ecdysozoa</taxon>
        <taxon>Arthropoda</taxon>
        <taxon>Chelicerata</taxon>
        <taxon>Arachnida</taxon>
        <taxon>Araneae</taxon>
        <taxon>Araneomorphae</taxon>
        <taxon>Entelegynae</taxon>
        <taxon>Araneoidea</taxon>
        <taxon>Araneidae</taxon>
        <taxon>Araneus</taxon>
    </lineage>
</organism>
<evidence type="ECO:0000313" key="2">
    <source>
        <dbReference type="EMBL" id="GBO00675.1"/>
    </source>
</evidence>
<dbReference type="AlphaFoldDB" id="A0A4Y2TJ42"/>
<keyword evidence="3" id="KW-1185">Reference proteome</keyword>
<evidence type="ECO:0000256" key="1">
    <source>
        <dbReference type="SAM" id="MobiDB-lite"/>
    </source>
</evidence>
<feature type="compositionally biased region" description="Polar residues" evidence="1">
    <location>
        <begin position="34"/>
        <end position="49"/>
    </location>
</feature>